<keyword evidence="1" id="KW-1133">Transmembrane helix</keyword>
<evidence type="ECO:0000256" key="1">
    <source>
        <dbReference type="SAM" id="Phobius"/>
    </source>
</evidence>
<keyword evidence="1" id="KW-0472">Membrane</keyword>
<accession>A0A6J6TJ41</accession>
<sequence length="69" mass="7805">MRERRRLIAIGFYLVSSILCVLLIAGHGPWAGQTLWEISLSHGLNTGDLPVLALWGASLWMCWLLWRDA</sequence>
<reference evidence="2" key="1">
    <citation type="submission" date="2020-05" db="EMBL/GenBank/DDBJ databases">
        <authorList>
            <person name="Chiriac C."/>
            <person name="Salcher M."/>
            <person name="Ghai R."/>
            <person name="Kavagutti S V."/>
        </authorList>
    </citation>
    <scope>NUCLEOTIDE SEQUENCE</scope>
</reference>
<gene>
    <name evidence="2" type="ORF">UFOPK2761_01746</name>
</gene>
<organism evidence="2">
    <name type="scientific">freshwater metagenome</name>
    <dbReference type="NCBI Taxonomy" id="449393"/>
    <lineage>
        <taxon>unclassified sequences</taxon>
        <taxon>metagenomes</taxon>
        <taxon>ecological metagenomes</taxon>
    </lineage>
</organism>
<proteinExistence type="predicted"/>
<name>A0A6J6TJ41_9ZZZZ</name>
<evidence type="ECO:0000313" key="2">
    <source>
        <dbReference type="EMBL" id="CAB4747300.1"/>
    </source>
</evidence>
<dbReference type="AlphaFoldDB" id="A0A6J6TJ41"/>
<feature type="transmembrane region" description="Helical" evidence="1">
    <location>
        <begin position="49"/>
        <end position="66"/>
    </location>
</feature>
<protein>
    <submittedName>
        <fullName evidence="2">Unannotated protein</fullName>
    </submittedName>
</protein>
<feature type="transmembrane region" description="Helical" evidence="1">
    <location>
        <begin position="7"/>
        <end position="29"/>
    </location>
</feature>
<dbReference type="EMBL" id="CAEZYQ010000012">
    <property type="protein sequence ID" value="CAB4747300.1"/>
    <property type="molecule type" value="Genomic_DNA"/>
</dbReference>
<keyword evidence="1" id="KW-0812">Transmembrane</keyword>